<proteinExistence type="predicted"/>
<evidence type="ECO:0000313" key="3">
    <source>
        <dbReference type="Proteomes" id="UP001151699"/>
    </source>
</evidence>
<sequence length="669" mass="74705">MSSRQLNVPRQIIQRDGWSEEETEFLVNAYNHHRHEIGKNKLFPSKKQFFSCVAESMPTQKTASQVSSRFYTLTRKPKTPSLTDPVENVHKTKIQLPILGNETDTDTNVGLHLNSAEMETIPNQFDDDTSICNETILNETEFDCRKVESADENPGFTYPAATGQGNSSFIGRSVAINLPSVTGFEKNPRSGIVYQSSASNHTFASGELCTQSSDVSADHNALESIWDRTKNVDVRTAEMEAVSTDCDFDASIPNETIFNGTENFDCENIESTDENPGLTYPSQTGQGNSSVIGRSVAISLPGVTSFEKNSRSGIVHQSLASNYTVSSGALHTIETSNISTSYNRLNDVRDATKAKVLPASIQGTSTFLGRSVATVRSLPTTHFHENTFPRISYQSSTNNSTITSGALRAIQTSDISVNHNRINDIREATKAIAIPTSIQETSKVTGRSVATVRCLPSVIDLTAQPSFVDLTARSSFKLPSSSRNNMALVDNSNDVWTNSETEWLLEKYYQNINEVGPLKRHRNKKDMWDQMAEDMVEYFPVCRTGVDLSKQVERVIKQKKKNVERNRTSGASRTSVEYEDAIDKITSVDDSIEPEVLRDATSVQYKKNIKREVTTKPRWDKPNKKGIQTMLSMEKRLEERDKAREKRREKTHLEFVKLLASMKSRESQG</sequence>
<evidence type="ECO:0000313" key="2">
    <source>
        <dbReference type="EMBL" id="KAJ6639721.1"/>
    </source>
</evidence>
<dbReference type="Proteomes" id="UP001151699">
    <property type="component" value="Chromosome X"/>
</dbReference>
<dbReference type="OrthoDB" id="7765156at2759"/>
<protein>
    <recommendedName>
        <fullName evidence="1">Myb-like domain-containing protein</fullName>
    </recommendedName>
</protein>
<organism evidence="2 3">
    <name type="scientific">Pseudolycoriella hygida</name>
    <dbReference type="NCBI Taxonomy" id="35572"/>
    <lineage>
        <taxon>Eukaryota</taxon>
        <taxon>Metazoa</taxon>
        <taxon>Ecdysozoa</taxon>
        <taxon>Arthropoda</taxon>
        <taxon>Hexapoda</taxon>
        <taxon>Insecta</taxon>
        <taxon>Pterygota</taxon>
        <taxon>Neoptera</taxon>
        <taxon>Endopterygota</taxon>
        <taxon>Diptera</taxon>
        <taxon>Nematocera</taxon>
        <taxon>Sciaroidea</taxon>
        <taxon>Sciaridae</taxon>
        <taxon>Pseudolycoriella</taxon>
    </lineage>
</organism>
<name>A0A9Q0S0W5_9DIPT</name>
<keyword evidence="3" id="KW-1185">Reference proteome</keyword>
<feature type="domain" description="Myb-like" evidence="1">
    <location>
        <begin position="492"/>
        <end position="558"/>
    </location>
</feature>
<dbReference type="AlphaFoldDB" id="A0A9Q0S0W5"/>
<gene>
    <name evidence="2" type="ORF">Bhyg_12468</name>
</gene>
<reference evidence="2" key="1">
    <citation type="submission" date="2022-07" db="EMBL/GenBank/DDBJ databases">
        <authorList>
            <person name="Trinca V."/>
            <person name="Uliana J.V.C."/>
            <person name="Torres T.T."/>
            <person name="Ward R.J."/>
            <person name="Monesi N."/>
        </authorList>
    </citation>
    <scope>NUCLEOTIDE SEQUENCE</scope>
    <source>
        <strain evidence="2">HSMRA1968</strain>
        <tissue evidence="2">Whole embryos</tissue>
    </source>
</reference>
<dbReference type="EMBL" id="WJQU01000003">
    <property type="protein sequence ID" value="KAJ6639721.1"/>
    <property type="molecule type" value="Genomic_DNA"/>
</dbReference>
<dbReference type="InterPro" id="IPR001005">
    <property type="entry name" value="SANT/Myb"/>
</dbReference>
<evidence type="ECO:0000259" key="1">
    <source>
        <dbReference type="SMART" id="SM00717"/>
    </source>
</evidence>
<comment type="caution">
    <text evidence="2">The sequence shown here is derived from an EMBL/GenBank/DDBJ whole genome shotgun (WGS) entry which is preliminary data.</text>
</comment>
<dbReference type="CDD" id="cd00167">
    <property type="entry name" value="SANT"/>
    <property type="match status" value="1"/>
</dbReference>
<dbReference type="SMART" id="SM00717">
    <property type="entry name" value="SANT"/>
    <property type="match status" value="2"/>
</dbReference>
<feature type="domain" description="Myb-like" evidence="1">
    <location>
        <begin position="14"/>
        <end position="76"/>
    </location>
</feature>
<accession>A0A9Q0S0W5</accession>